<dbReference type="InterPro" id="IPR029063">
    <property type="entry name" value="SAM-dependent_MTases_sf"/>
</dbReference>
<dbReference type="InterPro" id="IPR013216">
    <property type="entry name" value="Methyltransf_11"/>
</dbReference>
<sequence>MSDGRRPTTMSPRADDDMPLPTPHPSRADGLIARLSTTPYRRSIVDGIVAALADRGPLERALDFGAGDGFFAAHLPQLTGIQQVTPVDVVERTSSWVKPLLYDGQTLPFTDRSFDLAYAVDVLHHCPDPIAALAEMTRCTRRFLLVKDHNHTGPVGKAVLAVLDELGNRRFGIPSPQHYQQRWAWVDWIESQGFVRCHWVHPMPCHRGPLAMTNQLQFLGLWARADV</sequence>
<dbReference type="CDD" id="cd02440">
    <property type="entry name" value="AdoMet_MTases"/>
    <property type="match status" value="1"/>
</dbReference>
<accession>A0A9X4LJK8</accession>
<dbReference type="Pfam" id="PF08241">
    <property type="entry name" value="Methyltransf_11"/>
    <property type="match status" value="1"/>
</dbReference>
<comment type="caution">
    <text evidence="3">The sequence shown here is derived from an EMBL/GenBank/DDBJ whole genome shotgun (WGS) entry which is preliminary data.</text>
</comment>
<dbReference type="GO" id="GO:0032259">
    <property type="term" value="P:methylation"/>
    <property type="evidence" value="ECO:0007669"/>
    <property type="project" value="UniProtKB-KW"/>
</dbReference>
<dbReference type="SUPFAM" id="SSF53335">
    <property type="entry name" value="S-adenosyl-L-methionine-dependent methyltransferases"/>
    <property type="match status" value="1"/>
</dbReference>
<evidence type="ECO:0000313" key="3">
    <source>
        <dbReference type="EMBL" id="MDG0862060.1"/>
    </source>
</evidence>
<name>A0A9X4LJK8_9BURK</name>
<dbReference type="AlphaFoldDB" id="A0A9X4LJK8"/>
<keyword evidence="3" id="KW-0489">Methyltransferase</keyword>
<dbReference type="RefSeq" id="WP_268146542.1">
    <property type="nucleotide sequence ID" value="NZ_JAPPUW010000001.1"/>
</dbReference>
<proteinExistence type="predicted"/>
<dbReference type="Proteomes" id="UP001152766">
    <property type="component" value="Unassembled WGS sequence"/>
</dbReference>
<protein>
    <submittedName>
        <fullName evidence="3">Class I SAM-dependent methyltransferase</fullName>
    </submittedName>
</protein>
<keyword evidence="4" id="KW-1185">Reference proteome</keyword>
<evidence type="ECO:0000256" key="1">
    <source>
        <dbReference type="SAM" id="MobiDB-lite"/>
    </source>
</evidence>
<evidence type="ECO:0000313" key="4">
    <source>
        <dbReference type="Proteomes" id="UP001152766"/>
    </source>
</evidence>
<feature type="region of interest" description="Disordered" evidence="1">
    <location>
        <begin position="1"/>
        <end position="29"/>
    </location>
</feature>
<dbReference type="EMBL" id="SGUG01000007">
    <property type="protein sequence ID" value="MDG0862060.1"/>
    <property type="molecule type" value="Genomic_DNA"/>
</dbReference>
<keyword evidence="3" id="KW-0808">Transferase</keyword>
<feature type="domain" description="Methyltransferase type 11" evidence="2">
    <location>
        <begin position="62"/>
        <end position="141"/>
    </location>
</feature>
<organism evidence="3 4">
    <name type="scientific">Pelomonas aquatica</name>
    <dbReference type="NCBI Taxonomy" id="431058"/>
    <lineage>
        <taxon>Bacteria</taxon>
        <taxon>Pseudomonadati</taxon>
        <taxon>Pseudomonadota</taxon>
        <taxon>Betaproteobacteria</taxon>
        <taxon>Burkholderiales</taxon>
        <taxon>Sphaerotilaceae</taxon>
        <taxon>Roseateles</taxon>
    </lineage>
</organism>
<evidence type="ECO:0000259" key="2">
    <source>
        <dbReference type="Pfam" id="PF08241"/>
    </source>
</evidence>
<gene>
    <name evidence="3" type="ORF">EXJ73_06175</name>
</gene>
<dbReference type="GO" id="GO:0008757">
    <property type="term" value="F:S-adenosylmethionine-dependent methyltransferase activity"/>
    <property type="evidence" value="ECO:0007669"/>
    <property type="project" value="InterPro"/>
</dbReference>
<dbReference type="Gene3D" id="3.40.50.150">
    <property type="entry name" value="Vaccinia Virus protein VP39"/>
    <property type="match status" value="1"/>
</dbReference>
<reference evidence="3" key="1">
    <citation type="submission" date="2019-02" db="EMBL/GenBank/DDBJ databases">
        <title>Draft genome of the type strain Pelomonas aquatica CCUG 52575T.</title>
        <authorList>
            <person name="Gomila M."/>
            <person name="Lalucat J."/>
        </authorList>
    </citation>
    <scope>NUCLEOTIDE SEQUENCE</scope>
    <source>
        <strain evidence="3">CCUG 52575</strain>
    </source>
</reference>